<dbReference type="PANTHER" id="PTHR44942:SF4">
    <property type="entry name" value="METHYLTRANSFERASE TYPE 11 DOMAIN-CONTAINING PROTEIN"/>
    <property type="match status" value="1"/>
</dbReference>
<dbReference type="Pfam" id="PF08241">
    <property type="entry name" value="Methyltransf_11"/>
    <property type="match status" value="1"/>
</dbReference>
<dbReference type="AlphaFoldDB" id="A0AAV4MGS1"/>
<evidence type="ECO:0000259" key="4">
    <source>
        <dbReference type="Pfam" id="PF08241"/>
    </source>
</evidence>
<gene>
    <name evidence="5" type="primary">jhamt_11</name>
    <name evidence="5" type="ORF">CDAR_266821</name>
</gene>
<dbReference type="InterPro" id="IPR013216">
    <property type="entry name" value="Methyltransf_11"/>
</dbReference>
<name>A0AAV4MGS1_9ARAC</name>
<dbReference type="SUPFAM" id="SSF53335">
    <property type="entry name" value="S-adenosyl-L-methionine-dependent methyltransferases"/>
    <property type="match status" value="1"/>
</dbReference>
<dbReference type="InterPro" id="IPR051052">
    <property type="entry name" value="Diverse_substrate_MTase"/>
</dbReference>
<dbReference type="Gene3D" id="3.40.50.150">
    <property type="entry name" value="Vaccinia Virus protein VP39"/>
    <property type="match status" value="1"/>
</dbReference>
<dbReference type="CDD" id="cd02440">
    <property type="entry name" value="AdoMet_MTases"/>
    <property type="match status" value="1"/>
</dbReference>
<organism evidence="5 6">
    <name type="scientific">Caerostris darwini</name>
    <dbReference type="NCBI Taxonomy" id="1538125"/>
    <lineage>
        <taxon>Eukaryota</taxon>
        <taxon>Metazoa</taxon>
        <taxon>Ecdysozoa</taxon>
        <taxon>Arthropoda</taxon>
        <taxon>Chelicerata</taxon>
        <taxon>Arachnida</taxon>
        <taxon>Araneae</taxon>
        <taxon>Araneomorphae</taxon>
        <taxon>Entelegynae</taxon>
        <taxon>Araneoidea</taxon>
        <taxon>Araneidae</taxon>
        <taxon>Caerostris</taxon>
    </lineage>
</organism>
<dbReference type="PANTHER" id="PTHR44942">
    <property type="entry name" value="METHYLTRANSF_11 DOMAIN-CONTAINING PROTEIN"/>
    <property type="match status" value="1"/>
</dbReference>
<keyword evidence="6" id="KW-1185">Reference proteome</keyword>
<feature type="domain" description="Methyltransferase type 11" evidence="4">
    <location>
        <begin position="41"/>
        <end position="141"/>
    </location>
</feature>
<dbReference type="GO" id="GO:0032259">
    <property type="term" value="P:methylation"/>
    <property type="evidence" value="ECO:0007669"/>
    <property type="project" value="UniProtKB-KW"/>
</dbReference>
<evidence type="ECO:0000256" key="1">
    <source>
        <dbReference type="ARBA" id="ARBA00008361"/>
    </source>
</evidence>
<comment type="similarity">
    <text evidence="1">Belongs to the methyltransferase superfamily.</text>
</comment>
<evidence type="ECO:0000256" key="2">
    <source>
        <dbReference type="ARBA" id="ARBA00022603"/>
    </source>
</evidence>
<dbReference type="EMBL" id="BPLQ01000406">
    <property type="protein sequence ID" value="GIX71045.1"/>
    <property type="molecule type" value="Genomic_DNA"/>
</dbReference>
<keyword evidence="2" id="KW-0489">Methyltransferase</keyword>
<evidence type="ECO:0000256" key="3">
    <source>
        <dbReference type="ARBA" id="ARBA00022679"/>
    </source>
</evidence>
<proteinExistence type="inferred from homology"/>
<comment type="caution">
    <text evidence="5">The sequence shown here is derived from an EMBL/GenBank/DDBJ whole genome shotgun (WGS) entry which is preliminary data.</text>
</comment>
<sequence length="272" mass="31603">MNLDAELYGAKAIPYDHVKRFFQATLPQIEFSKDHEKEVVLDAGCGPGGSTFNLVLPLFPQLEKLYAIDMLHNMIYNAERNNSHPLIEYRVADIENWPTVKKWEGQITKLVSIYCLHWLEDTKEGFQNIHRLLKPGGKAAICFVLQSIFYDAMKDMENSKWRSYYKDVGDYLPDAHLNKRNASYYEQMVKEVGFEILYLKEESTTDVFSTVEEYKNFYSSICVVLSHVPVNKREEFKNELFEEMIKLGGRTNDGLPVHKSTAIQLVIRKKEQ</sequence>
<dbReference type="InterPro" id="IPR029063">
    <property type="entry name" value="SAM-dependent_MTases_sf"/>
</dbReference>
<dbReference type="GO" id="GO:0008757">
    <property type="term" value="F:S-adenosylmethionine-dependent methyltransferase activity"/>
    <property type="evidence" value="ECO:0007669"/>
    <property type="project" value="InterPro"/>
</dbReference>
<accession>A0AAV4MGS1</accession>
<evidence type="ECO:0000313" key="6">
    <source>
        <dbReference type="Proteomes" id="UP001054837"/>
    </source>
</evidence>
<reference evidence="5 6" key="1">
    <citation type="submission" date="2021-06" db="EMBL/GenBank/DDBJ databases">
        <title>Caerostris darwini draft genome.</title>
        <authorList>
            <person name="Kono N."/>
            <person name="Arakawa K."/>
        </authorList>
    </citation>
    <scope>NUCLEOTIDE SEQUENCE [LARGE SCALE GENOMIC DNA]</scope>
</reference>
<evidence type="ECO:0000313" key="5">
    <source>
        <dbReference type="EMBL" id="GIX71045.1"/>
    </source>
</evidence>
<protein>
    <submittedName>
        <fullName evidence="5">Juvenile hormone acid O-methyltransferase</fullName>
    </submittedName>
</protein>
<keyword evidence="3" id="KW-0808">Transferase</keyword>
<dbReference type="Proteomes" id="UP001054837">
    <property type="component" value="Unassembled WGS sequence"/>
</dbReference>